<keyword evidence="11 19" id="KW-0460">Magnesium</keyword>
<organism evidence="20 21">
    <name type="scientific">Vallitalea guaymasensis</name>
    <dbReference type="NCBI Taxonomy" id="1185412"/>
    <lineage>
        <taxon>Bacteria</taxon>
        <taxon>Bacillati</taxon>
        <taxon>Bacillota</taxon>
        <taxon>Clostridia</taxon>
        <taxon>Lachnospirales</taxon>
        <taxon>Vallitaleaceae</taxon>
        <taxon>Vallitalea</taxon>
    </lineage>
</organism>
<dbReference type="KEGG" id="vgu:HYG85_14425"/>
<keyword evidence="8 19" id="KW-0169">Cobalamin biosynthesis</keyword>
<dbReference type="GO" id="GO:0005886">
    <property type="term" value="C:plasma membrane"/>
    <property type="evidence" value="ECO:0007669"/>
    <property type="project" value="UniProtKB-SubCell"/>
</dbReference>
<feature type="transmembrane region" description="Helical" evidence="19">
    <location>
        <begin position="105"/>
        <end position="124"/>
    </location>
</feature>
<evidence type="ECO:0000256" key="19">
    <source>
        <dbReference type="HAMAP-Rule" id="MF_00719"/>
    </source>
</evidence>
<dbReference type="Proteomes" id="UP000677305">
    <property type="component" value="Chromosome"/>
</dbReference>
<protein>
    <recommendedName>
        <fullName evidence="6 19">Adenosylcobinamide-GDP ribazoletransferase</fullName>
        <ecNumber evidence="5 19">2.7.8.26</ecNumber>
    </recommendedName>
    <alternativeName>
        <fullName evidence="16 19">Cobalamin synthase</fullName>
    </alternativeName>
    <alternativeName>
        <fullName evidence="15 19">Cobalamin-5'-phosphate synthase</fullName>
    </alternativeName>
</protein>
<dbReference type="InterPro" id="IPR003805">
    <property type="entry name" value="CobS"/>
</dbReference>
<feature type="transmembrane region" description="Helical" evidence="19">
    <location>
        <begin position="168"/>
        <end position="185"/>
    </location>
</feature>
<comment type="catalytic activity">
    <reaction evidence="18 19">
        <text>alpha-ribazole 5'-phosphate + adenosylcob(III)inamide-GDP = adenosylcob(III)alamin 5'-phosphate + GMP + H(+)</text>
        <dbReference type="Rhea" id="RHEA:23560"/>
        <dbReference type="ChEBI" id="CHEBI:15378"/>
        <dbReference type="ChEBI" id="CHEBI:57918"/>
        <dbReference type="ChEBI" id="CHEBI:58115"/>
        <dbReference type="ChEBI" id="CHEBI:60487"/>
        <dbReference type="ChEBI" id="CHEBI:60493"/>
        <dbReference type="EC" id="2.7.8.26"/>
    </reaction>
</comment>
<name>A0A8J8MBR6_9FIRM</name>
<dbReference type="GO" id="GO:0051073">
    <property type="term" value="F:adenosylcobinamide-GDP ribazoletransferase activity"/>
    <property type="evidence" value="ECO:0007669"/>
    <property type="project" value="UniProtKB-UniRule"/>
</dbReference>
<comment type="pathway">
    <text evidence="3 19">Cofactor biosynthesis; adenosylcobalamin biosynthesis; adenosylcobalamin from cob(II)yrinate a,c-diamide: step 7/7.</text>
</comment>
<comment type="catalytic activity">
    <reaction evidence="17 19">
        <text>alpha-ribazole + adenosylcob(III)inamide-GDP = adenosylcob(III)alamin + GMP + H(+)</text>
        <dbReference type="Rhea" id="RHEA:16049"/>
        <dbReference type="ChEBI" id="CHEBI:10329"/>
        <dbReference type="ChEBI" id="CHEBI:15378"/>
        <dbReference type="ChEBI" id="CHEBI:18408"/>
        <dbReference type="ChEBI" id="CHEBI:58115"/>
        <dbReference type="ChEBI" id="CHEBI:60487"/>
        <dbReference type="EC" id="2.7.8.26"/>
    </reaction>
</comment>
<evidence type="ECO:0000256" key="11">
    <source>
        <dbReference type="ARBA" id="ARBA00022842"/>
    </source>
</evidence>
<gene>
    <name evidence="19 20" type="primary">cobS</name>
    <name evidence="20" type="ORF">HYG85_14425</name>
</gene>
<dbReference type="PANTHER" id="PTHR34148">
    <property type="entry name" value="ADENOSYLCOBINAMIDE-GDP RIBAZOLETRANSFERASE"/>
    <property type="match status" value="1"/>
</dbReference>
<dbReference type="GO" id="GO:0009236">
    <property type="term" value="P:cobalamin biosynthetic process"/>
    <property type="evidence" value="ECO:0007669"/>
    <property type="project" value="UniProtKB-UniRule"/>
</dbReference>
<feature type="transmembrane region" description="Helical" evidence="19">
    <location>
        <begin position="58"/>
        <end position="77"/>
    </location>
</feature>
<evidence type="ECO:0000256" key="4">
    <source>
        <dbReference type="ARBA" id="ARBA00010561"/>
    </source>
</evidence>
<evidence type="ECO:0000256" key="7">
    <source>
        <dbReference type="ARBA" id="ARBA00022475"/>
    </source>
</evidence>
<evidence type="ECO:0000256" key="16">
    <source>
        <dbReference type="ARBA" id="ARBA00032853"/>
    </source>
</evidence>
<dbReference type="RefSeq" id="WP_212690271.1">
    <property type="nucleotide sequence ID" value="NZ_CP058561.1"/>
</dbReference>
<evidence type="ECO:0000256" key="9">
    <source>
        <dbReference type="ARBA" id="ARBA00022679"/>
    </source>
</evidence>
<evidence type="ECO:0000256" key="8">
    <source>
        <dbReference type="ARBA" id="ARBA00022573"/>
    </source>
</evidence>
<dbReference type="EC" id="2.7.8.26" evidence="5 19"/>
<evidence type="ECO:0000313" key="21">
    <source>
        <dbReference type="Proteomes" id="UP000677305"/>
    </source>
</evidence>
<sequence length="242" mass="26598">MKSFILMLTFLTRIPISYSFSFNSKDFIKGIKYMPVIGLIIGGILYPISYYGDKMAPIVASLLIIVGYLIITGGLHLDGLADVSDGIFSCRDRDRMFDIMKDSRIGSFGVIALILYFMSMLALLGYSNPVTILIFPVAGRCFALFVCSINEYAKESGMGKDFIDNTKWFHVVAGFLLLIVLIVLLKEYLLLGAVVITSVIVMMVSASISKKLGGITGDVIGMTVEFSQVVFLLSAYLLETLV</sequence>
<evidence type="ECO:0000256" key="12">
    <source>
        <dbReference type="ARBA" id="ARBA00022989"/>
    </source>
</evidence>
<evidence type="ECO:0000256" key="15">
    <source>
        <dbReference type="ARBA" id="ARBA00032605"/>
    </source>
</evidence>
<dbReference type="UniPathway" id="UPA00148">
    <property type="reaction ID" value="UER00238"/>
</dbReference>
<comment type="function">
    <text evidence="14 19">Joins adenosylcobinamide-GDP and alpha-ribazole to generate adenosylcobalamin (Ado-cobalamin). Also synthesizes adenosylcobalamin 5'-phosphate from adenosylcobinamide-GDP and alpha-ribazole 5'-phosphate.</text>
</comment>
<feature type="transmembrane region" description="Helical" evidence="19">
    <location>
        <begin position="33"/>
        <end position="52"/>
    </location>
</feature>
<reference evidence="20 21" key="1">
    <citation type="submission" date="2020-07" db="EMBL/GenBank/DDBJ databases">
        <title>Vallitalea guaymasensis genome.</title>
        <authorList>
            <person name="Postec A."/>
        </authorList>
    </citation>
    <scope>NUCLEOTIDE SEQUENCE [LARGE SCALE GENOMIC DNA]</scope>
    <source>
        <strain evidence="20 21">Ra1766G1</strain>
    </source>
</reference>
<keyword evidence="12 19" id="KW-1133">Transmembrane helix</keyword>
<feature type="transmembrane region" description="Helical" evidence="19">
    <location>
        <begin position="191"/>
        <end position="208"/>
    </location>
</feature>
<evidence type="ECO:0000256" key="13">
    <source>
        <dbReference type="ARBA" id="ARBA00023136"/>
    </source>
</evidence>
<feature type="transmembrane region" description="Helical" evidence="19">
    <location>
        <begin position="130"/>
        <end position="147"/>
    </location>
</feature>
<dbReference type="PANTHER" id="PTHR34148:SF1">
    <property type="entry name" value="ADENOSYLCOBINAMIDE-GDP RIBAZOLETRANSFERASE"/>
    <property type="match status" value="1"/>
</dbReference>
<dbReference type="Pfam" id="PF02654">
    <property type="entry name" value="CobS"/>
    <property type="match status" value="1"/>
</dbReference>
<dbReference type="NCBIfam" id="TIGR00317">
    <property type="entry name" value="cobS"/>
    <property type="match status" value="1"/>
</dbReference>
<comment type="cofactor">
    <cofactor evidence="1 19">
        <name>Mg(2+)</name>
        <dbReference type="ChEBI" id="CHEBI:18420"/>
    </cofactor>
</comment>
<feature type="transmembrane region" description="Helical" evidence="19">
    <location>
        <begin position="220"/>
        <end position="238"/>
    </location>
</feature>
<evidence type="ECO:0000256" key="18">
    <source>
        <dbReference type="ARBA" id="ARBA00049504"/>
    </source>
</evidence>
<evidence type="ECO:0000256" key="2">
    <source>
        <dbReference type="ARBA" id="ARBA00004651"/>
    </source>
</evidence>
<keyword evidence="13 19" id="KW-0472">Membrane</keyword>
<comment type="subcellular location">
    <subcellularLocation>
        <location evidence="2 19">Cell membrane</location>
        <topology evidence="2 19">Multi-pass membrane protein</topology>
    </subcellularLocation>
</comment>
<dbReference type="GO" id="GO:0008818">
    <property type="term" value="F:cobalamin 5'-phosphate synthase activity"/>
    <property type="evidence" value="ECO:0007669"/>
    <property type="project" value="UniProtKB-UniRule"/>
</dbReference>
<evidence type="ECO:0000256" key="6">
    <source>
        <dbReference type="ARBA" id="ARBA00015850"/>
    </source>
</evidence>
<dbReference type="AlphaFoldDB" id="A0A8J8MBR6"/>
<keyword evidence="7 19" id="KW-1003">Cell membrane</keyword>
<evidence type="ECO:0000256" key="5">
    <source>
        <dbReference type="ARBA" id="ARBA00013200"/>
    </source>
</evidence>
<keyword evidence="10 19" id="KW-0812">Transmembrane</keyword>
<evidence type="ECO:0000256" key="14">
    <source>
        <dbReference type="ARBA" id="ARBA00025228"/>
    </source>
</evidence>
<comment type="similarity">
    <text evidence="4 19">Belongs to the CobS family.</text>
</comment>
<evidence type="ECO:0000313" key="20">
    <source>
        <dbReference type="EMBL" id="QUH30046.1"/>
    </source>
</evidence>
<dbReference type="HAMAP" id="MF_00719">
    <property type="entry name" value="CobS"/>
    <property type="match status" value="1"/>
</dbReference>
<keyword evidence="9 19" id="KW-0808">Transferase</keyword>
<evidence type="ECO:0000256" key="3">
    <source>
        <dbReference type="ARBA" id="ARBA00004663"/>
    </source>
</evidence>
<keyword evidence="21" id="KW-1185">Reference proteome</keyword>
<accession>A0A8J8MBR6</accession>
<proteinExistence type="inferred from homology"/>
<dbReference type="EMBL" id="CP058561">
    <property type="protein sequence ID" value="QUH30046.1"/>
    <property type="molecule type" value="Genomic_DNA"/>
</dbReference>
<evidence type="ECO:0000256" key="17">
    <source>
        <dbReference type="ARBA" id="ARBA00048623"/>
    </source>
</evidence>
<evidence type="ECO:0000256" key="1">
    <source>
        <dbReference type="ARBA" id="ARBA00001946"/>
    </source>
</evidence>
<evidence type="ECO:0000256" key="10">
    <source>
        <dbReference type="ARBA" id="ARBA00022692"/>
    </source>
</evidence>